<dbReference type="EMBL" id="BAAARB010000015">
    <property type="protein sequence ID" value="GAA2385577.1"/>
    <property type="molecule type" value="Genomic_DNA"/>
</dbReference>
<reference evidence="2 3" key="1">
    <citation type="journal article" date="2019" name="Int. J. Syst. Evol. Microbiol.">
        <title>The Global Catalogue of Microorganisms (GCM) 10K type strain sequencing project: providing services to taxonomists for standard genome sequencing and annotation.</title>
        <authorList>
            <consortium name="The Broad Institute Genomics Platform"/>
            <consortium name="The Broad Institute Genome Sequencing Center for Infectious Disease"/>
            <person name="Wu L."/>
            <person name="Ma J."/>
        </authorList>
    </citation>
    <scope>NUCLEOTIDE SEQUENCE [LARGE SCALE GENOMIC DNA]</scope>
    <source>
        <strain evidence="2 3">JCM 16227</strain>
    </source>
</reference>
<evidence type="ECO:0000256" key="1">
    <source>
        <dbReference type="SAM" id="MobiDB-lite"/>
    </source>
</evidence>
<dbReference type="RefSeq" id="WP_006898138.1">
    <property type="nucleotide sequence ID" value="NZ_BAAARB010000015.1"/>
</dbReference>
<keyword evidence="3" id="KW-1185">Reference proteome</keyword>
<gene>
    <name evidence="2" type="ORF">GCM10009855_27190</name>
</gene>
<accession>A0ABN3HQ36</accession>
<protein>
    <submittedName>
        <fullName evidence="2">Uncharacterized protein</fullName>
    </submittedName>
</protein>
<sequence>MNLSQLQAKCDQLVEQFNGEFVVLRRDLADAVQAVADLWEPVVTEHGGTVSDLHGMIHCTDVRGMLLLRTVGFRNPDSPPKPGVFAMRYGQGMSALLEDQRGTSIRVRKMPASVIPEQGERLIVRTGPVPVTPDERDSGPAEADWVLPFPVPDPEQQIPSGPVEWFVLYSFTPDSVQVAEVFLAAVVGIDSSSTVAILASTPLPRQVQPRQVVAENDDDFGDLLGKAQEGDGPSPA</sequence>
<proteinExistence type="predicted"/>
<dbReference type="Proteomes" id="UP001501170">
    <property type="component" value="Unassembled WGS sequence"/>
</dbReference>
<evidence type="ECO:0000313" key="2">
    <source>
        <dbReference type="EMBL" id="GAA2385577.1"/>
    </source>
</evidence>
<name>A0ABN3HQ36_9ACTN</name>
<feature type="region of interest" description="Disordered" evidence="1">
    <location>
        <begin position="214"/>
        <end position="236"/>
    </location>
</feature>
<comment type="caution">
    <text evidence="2">The sequence shown here is derived from an EMBL/GenBank/DDBJ whole genome shotgun (WGS) entry which is preliminary data.</text>
</comment>
<evidence type="ECO:0000313" key="3">
    <source>
        <dbReference type="Proteomes" id="UP001501170"/>
    </source>
</evidence>
<organism evidence="2 3">
    <name type="scientific">Gordonia cholesterolivorans</name>
    <dbReference type="NCBI Taxonomy" id="559625"/>
    <lineage>
        <taxon>Bacteria</taxon>
        <taxon>Bacillati</taxon>
        <taxon>Actinomycetota</taxon>
        <taxon>Actinomycetes</taxon>
        <taxon>Mycobacteriales</taxon>
        <taxon>Gordoniaceae</taxon>
        <taxon>Gordonia</taxon>
    </lineage>
</organism>